<feature type="domain" description="DEP" evidence="8">
    <location>
        <begin position="1105"/>
        <end position="1180"/>
    </location>
</feature>
<accession>A0A060T9S4</accession>
<evidence type="ECO:0000313" key="9">
    <source>
        <dbReference type="EMBL" id="CDP37554.1"/>
    </source>
</evidence>
<dbReference type="InterPro" id="IPR036390">
    <property type="entry name" value="WH_DNA-bd_sf"/>
</dbReference>
<dbReference type="PhylomeDB" id="A0A060T9S4"/>
<dbReference type="PROSITE" id="PS50186">
    <property type="entry name" value="DEP"/>
    <property type="match status" value="1"/>
</dbReference>
<evidence type="ECO:0000256" key="7">
    <source>
        <dbReference type="SAM" id="MobiDB-lite"/>
    </source>
</evidence>
<keyword evidence="6" id="KW-0472">Membrane</keyword>
<dbReference type="PANTHER" id="PTHR13179:SF8">
    <property type="entry name" value="GATOR COMPLEX PROTEIN DEPDC5"/>
    <property type="match status" value="1"/>
</dbReference>
<feature type="compositionally biased region" description="Basic and acidic residues" evidence="7">
    <location>
        <begin position="736"/>
        <end position="747"/>
    </location>
</feature>
<dbReference type="GO" id="GO:0035556">
    <property type="term" value="P:intracellular signal transduction"/>
    <property type="evidence" value="ECO:0007669"/>
    <property type="project" value="InterPro"/>
</dbReference>
<feature type="compositionally biased region" description="Gly residues" evidence="7">
    <location>
        <begin position="1213"/>
        <end position="1224"/>
    </location>
</feature>
<feature type="region of interest" description="Disordered" evidence="7">
    <location>
        <begin position="1187"/>
        <end position="1261"/>
    </location>
</feature>
<dbReference type="InterPro" id="IPR000591">
    <property type="entry name" value="DEP_dom"/>
</dbReference>
<dbReference type="InterPro" id="IPR057068">
    <property type="entry name" value="IML1_N_fung"/>
</dbReference>
<dbReference type="GO" id="GO:1904262">
    <property type="term" value="P:negative regulation of TORC1 signaling"/>
    <property type="evidence" value="ECO:0007669"/>
    <property type="project" value="TreeGrafter"/>
</dbReference>
<gene>
    <name evidence="9" type="ORF">GNLVRS02_ARAD1D14124g</name>
</gene>
<feature type="region of interest" description="Disordered" evidence="7">
    <location>
        <begin position="629"/>
        <end position="755"/>
    </location>
</feature>
<protein>
    <recommendedName>
        <fullName evidence="3">Vacuolar membrane-associated protein IML1</fullName>
    </recommendedName>
    <alternativeName>
        <fullName evidence="4">Vacuolar membrane-associated protein iml1</fullName>
    </alternativeName>
</protein>
<feature type="region of interest" description="Disordered" evidence="7">
    <location>
        <begin position="1515"/>
        <end position="1537"/>
    </location>
</feature>
<reference evidence="9" key="1">
    <citation type="submission" date="2014-02" db="EMBL/GenBank/DDBJ databases">
        <authorList>
            <person name="Genoscope - CEA"/>
        </authorList>
    </citation>
    <scope>NUCLEOTIDE SEQUENCE</scope>
    <source>
        <strain evidence="9">LS3</strain>
    </source>
</reference>
<comment type="subcellular location">
    <subcellularLocation>
        <location evidence="1">Vacuole membrane</location>
        <topology evidence="1">Peripheral membrane protein</topology>
    </subcellularLocation>
</comment>
<evidence type="ECO:0000256" key="1">
    <source>
        <dbReference type="ARBA" id="ARBA00004148"/>
    </source>
</evidence>
<dbReference type="GO" id="GO:0005096">
    <property type="term" value="F:GTPase activator activity"/>
    <property type="evidence" value="ECO:0007669"/>
    <property type="project" value="InterPro"/>
</dbReference>
<dbReference type="GO" id="GO:1990130">
    <property type="term" value="C:GATOR1 complex"/>
    <property type="evidence" value="ECO:0007669"/>
    <property type="project" value="TreeGrafter"/>
</dbReference>
<evidence type="ECO:0000256" key="3">
    <source>
        <dbReference type="ARBA" id="ARBA00018529"/>
    </source>
</evidence>
<reference evidence="9" key="2">
    <citation type="submission" date="2014-06" db="EMBL/GenBank/DDBJ databases">
        <title>The complete genome of Blastobotrys (Arxula) adeninivorans LS3 - a yeast of biotechnological interest.</title>
        <authorList>
            <person name="Kunze G."/>
            <person name="Gaillardin C."/>
            <person name="Czernicka M."/>
            <person name="Durrens P."/>
            <person name="Martin T."/>
            <person name="Boer E."/>
            <person name="Gabaldon T."/>
            <person name="Cruz J."/>
            <person name="Talla E."/>
            <person name="Marck C."/>
            <person name="Goffeau A."/>
            <person name="Barbe V."/>
            <person name="Baret P."/>
            <person name="Baronian K."/>
            <person name="Beier S."/>
            <person name="Bleykasten C."/>
            <person name="Bode R."/>
            <person name="Casaregola S."/>
            <person name="Despons L."/>
            <person name="Fairhead C."/>
            <person name="Giersberg M."/>
            <person name="Gierski P."/>
            <person name="Hahnel U."/>
            <person name="Hartmann A."/>
            <person name="Jankowska D."/>
            <person name="Jubin C."/>
            <person name="Jung P."/>
            <person name="Lafontaine I."/>
            <person name="Leh-Louis V."/>
            <person name="Lemaire M."/>
            <person name="Marcet-Houben M."/>
            <person name="Mascher M."/>
            <person name="Morel G."/>
            <person name="Richard G.-F."/>
            <person name="Riechen J."/>
            <person name="Sacerdot C."/>
            <person name="Sarkar A."/>
            <person name="Savel G."/>
            <person name="Schacherer J."/>
            <person name="Sherman D."/>
            <person name="Straub M.-L."/>
            <person name="Stein N."/>
            <person name="Thierry A."/>
            <person name="Trautwein-Schult A."/>
            <person name="Westhof E."/>
            <person name="Worch S."/>
            <person name="Dujon B."/>
            <person name="Souciet J.-L."/>
            <person name="Wincker P."/>
            <person name="Scholz U."/>
            <person name="Neuveglise N."/>
        </authorList>
    </citation>
    <scope>NUCLEOTIDE SEQUENCE</scope>
    <source>
        <strain evidence="9">LS3</strain>
    </source>
</reference>
<proteinExistence type="inferred from homology"/>
<evidence type="ECO:0000256" key="2">
    <source>
        <dbReference type="ARBA" id="ARBA00005643"/>
    </source>
</evidence>
<evidence type="ECO:0000256" key="5">
    <source>
        <dbReference type="ARBA" id="ARBA00022554"/>
    </source>
</evidence>
<dbReference type="GO" id="GO:0005774">
    <property type="term" value="C:vacuolar membrane"/>
    <property type="evidence" value="ECO:0007669"/>
    <property type="project" value="UniProtKB-SubCell"/>
</dbReference>
<dbReference type="Pfam" id="PF24438">
    <property type="entry name" value="IML1_N_fung"/>
    <property type="match status" value="1"/>
</dbReference>
<organism evidence="9">
    <name type="scientific">Blastobotrys adeninivorans</name>
    <name type="common">Yeast</name>
    <name type="synonym">Arxula adeninivorans</name>
    <dbReference type="NCBI Taxonomy" id="409370"/>
    <lineage>
        <taxon>Eukaryota</taxon>
        <taxon>Fungi</taxon>
        <taxon>Dikarya</taxon>
        <taxon>Ascomycota</taxon>
        <taxon>Saccharomycotina</taxon>
        <taxon>Dipodascomycetes</taxon>
        <taxon>Dipodascales</taxon>
        <taxon>Trichomonascaceae</taxon>
        <taxon>Blastobotrys</taxon>
    </lineage>
</organism>
<evidence type="ECO:0000256" key="4">
    <source>
        <dbReference type="ARBA" id="ARBA00021881"/>
    </source>
</evidence>
<name>A0A060T9S4_BLAAD</name>
<dbReference type="InterPro" id="IPR048255">
    <property type="entry name" value="IML1_N"/>
</dbReference>
<comment type="similarity">
    <text evidence="2">Belongs to the IML1 family.</text>
</comment>
<dbReference type="SUPFAM" id="SSF46785">
    <property type="entry name" value="Winged helix' DNA-binding domain"/>
    <property type="match status" value="1"/>
</dbReference>
<dbReference type="Gene3D" id="1.10.10.10">
    <property type="entry name" value="Winged helix-like DNA-binding domain superfamily/Winged helix DNA-binding domain"/>
    <property type="match status" value="1"/>
</dbReference>
<dbReference type="CDD" id="cd04449">
    <property type="entry name" value="DEP_DEPDC5-like"/>
    <property type="match status" value="1"/>
</dbReference>
<dbReference type="InterPro" id="IPR036388">
    <property type="entry name" value="WH-like_DNA-bd_sf"/>
</dbReference>
<evidence type="ECO:0000256" key="6">
    <source>
        <dbReference type="ARBA" id="ARBA00023136"/>
    </source>
</evidence>
<dbReference type="EMBL" id="HG937694">
    <property type="protein sequence ID" value="CDP37554.1"/>
    <property type="molecule type" value="Genomic_DNA"/>
</dbReference>
<dbReference type="GO" id="GO:0010508">
    <property type="term" value="P:positive regulation of autophagy"/>
    <property type="evidence" value="ECO:0007669"/>
    <property type="project" value="TreeGrafter"/>
</dbReference>
<dbReference type="Pfam" id="PF12257">
    <property type="entry name" value="IML1"/>
    <property type="match status" value="1"/>
</dbReference>
<dbReference type="PANTHER" id="PTHR13179">
    <property type="entry name" value="DEP DOMAIN CONTAINING PROTEIN 5"/>
    <property type="match status" value="1"/>
</dbReference>
<dbReference type="Pfam" id="PF00610">
    <property type="entry name" value="DEP"/>
    <property type="match status" value="1"/>
</dbReference>
<feature type="compositionally biased region" description="Low complexity" evidence="7">
    <location>
        <begin position="642"/>
        <end position="659"/>
    </location>
</feature>
<keyword evidence="5" id="KW-0926">Vacuole</keyword>
<evidence type="ECO:0000259" key="8">
    <source>
        <dbReference type="PROSITE" id="PS50186"/>
    </source>
</evidence>
<dbReference type="SMART" id="SM00049">
    <property type="entry name" value="DEP"/>
    <property type="match status" value="1"/>
</dbReference>
<dbReference type="InterPro" id="IPR027244">
    <property type="entry name" value="IML1"/>
</dbReference>
<sequence length="1537" mass="174303">MVQGSYQVCNQSNNWSSNYPTLKRTDETTESPTRLFRSCTPNLSSCYLRPLNDSMRTREVDHRTDLIPAVLKTYDTSSQRNRFTEPAVNLVVWTHEPTRSSEDVLVDLSLIPNAEYGDVAEIRTLQPRPRKLYFIVKPLSEEVVKSLPNLQISVSSSLLPLLDVAPRSKVAVRLRKHEEVAADTIELHFKDSYMTRAGMWRLSYSLTGSCLYSGRRISYCDTLRTTISDIYRNGRKVFSAYVGPYTKFVYRSESARTVFFIQMSSEMWHFEENGEVIFHKLVNSFLPELFRRWREMDAHHVVTIVLFTSVDVSKRKRDLGQGERERKTRDYFRVVVDQIHIYRWSDIMATLRREFTCFAKEVLQQESGVIEGRILPAVKGNLLEAISLATTMTVSKFLDRDLRLTNTQVVIVTPGSGIFDVDYDLLYQNSMKLLSIEISIDLVCLSQRPLHVTPLFRYKDKEDKIHHCMPSWLDISYWKNTDRFINQWIPRLKIYDIQMMGVMENELSAIAIDYLPKHPNLKALERHMDSYDAGVFKPKKESVDLDSLAPDAVSPSLLNRLRVTSAEALKPSTATTEARSVSMTFPTEAILSAPSTVEGGSTALLTNTIKHRPAIRVSALTSLLNLRGNQKQTLDKSHERSTPSPQSSPALSPQSMQPSTIRPADSLAMDSSSKNAPSIPPLSDSSLAIRKAKSANFSGLTENRMRTPSGDLGMSKYKQPLSPRGASPQSSVQTTDSKKEEDQDENNHVWVNISNPSNTLDKDIQDISNFGRWKNVFPKGVKRQAVKWKSLKAPSALPLASEIFPSVEEFEHKYTFQIYDVTLDADKEEEMTPGDLMEEMVALRLNMGFQIVVGDRVSKVEAQRRPSGNPALIVQAIPKRDYHGIRIYMTRANQIHRLAIDHYGTINVQLYRKPDLELEDFNRAYHPFVKTRYEEQYAPAVGNFFDPSIRKVNWNLADQQLAGFDDFYMGGTSGPSSLFKIRFVLIPGELPKSGGFMVSESRSDTLSPEEIRIEGLKKVILQLHRSLEDKKRQPSVKKETKPPEIKFYTGELGTFLLSLLHDYKNYYNDDAVKDGSMRKKEKMFVNETMSRASVKLPQLASEMQGEKGVRFVDRRWHWKTHKNCFIGQEFVAWLLDNFTDIDNSEEAVDYGNQLMENGLFHHVENRHTFLDGHYFYQLSPEFVASKPATTGSEKQDKSWFKRGSTDSSNTAGKEGGSDSGGGAASGHARKTSTSTTSTVESPVDESLQKTDSSEPDVKSKSLPKALISRAIKINLDPTGKSKRPENLTVHVDRVHNPENAFHLRFEWMNATPKLIEETASSLRRTGERWGLKLVQLPVDELSSLPKGNPFSSVVRTQFCADIPSASAFSELEQGDPTAGDPHYYHRYALRKSGFITDVQSAPSLTKKEVDILYSWGRPFYKYTQYVHRTGTVIAQIVDNNEFLLMANSLHLTRIGAHTTQSNNSSAPPPPDAQEIQFSFKHLCENKEELLHLFNEARTMWIMRRKGGGMYMYEGNSEHSSGSSTPRLARSIVFDKGE</sequence>
<feature type="compositionally biased region" description="Basic and acidic residues" evidence="7">
    <location>
        <begin position="1246"/>
        <end position="1259"/>
    </location>
</feature>